<name>A0A844B7Z3_9RHOB</name>
<accession>A0A844B7Z3</accession>
<gene>
    <name evidence="2" type="ORF">GH815_16085</name>
</gene>
<keyword evidence="3" id="KW-1185">Reference proteome</keyword>
<organism evidence="2 3">
    <name type="scientific">Rhodovulum strictum</name>
    <dbReference type="NCBI Taxonomy" id="58314"/>
    <lineage>
        <taxon>Bacteria</taxon>
        <taxon>Pseudomonadati</taxon>
        <taxon>Pseudomonadota</taxon>
        <taxon>Alphaproteobacteria</taxon>
        <taxon>Rhodobacterales</taxon>
        <taxon>Paracoccaceae</taxon>
        <taxon>Rhodovulum</taxon>
    </lineage>
</organism>
<dbReference type="Proteomes" id="UP000466730">
    <property type="component" value="Unassembled WGS sequence"/>
</dbReference>
<evidence type="ECO:0000313" key="3">
    <source>
        <dbReference type="Proteomes" id="UP000466730"/>
    </source>
</evidence>
<dbReference type="EMBL" id="WJPO01000032">
    <property type="protein sequence ID" value="MRH22496.1"/>
    <property type="molecule type" value="Genomic_DNA"/>
</dbReference>
<dbReference type="InterPro" id="IPR054195">
    <property type="entry name" value="DUF6900"/>
</dbReference>
<proteinExistence type="predicted"/>
<dbReference type="OrthoDB" id="7778819at2"/>
<reference evidence="2 3" key="1">
    <citation type="submission" date="2019-11" db="EMBL/GenBank/DDBJ databases">
        <title>Draft Whole-Genome sequence of the marine photosynthetic bacterium Rhodovulum strictum DSM 11289.</title>
        <authorList>
            <person name="Kyndt J.A."/>
            <person name="Meyer T.E."/>
        </authorList>
    </citation>
    <scope>NUCLEOTIDE SEQUENCE [LARGE SCALE GENOMIC DNA]</scope>
    <source>
        <strain evidence="2 3">DSM 11289</strain>
    </source>
</reference>
<dbReference type="RefSeq" id="WP_153749775.1">
    <property type="nucleotide sequence ID" value="NZ_BAAADI010000039.1"/>
</dbReference>
<protein>
    <recommendedName>
        <fullName evidence="1">DUF6900 domain-containing protein</fullName>
    </recommendedName>
</protein>
<feature type="domain" description="DUF6900" evidence="1">
    <location>
        <begin position="13"/>
        <end position="62"/>
    </location>
</feature>
<comment type="caution">
    <text evidence="2">The sequence shown here is derived from an EMBL/GenBank/DDBJ whole genome shotgun (WGS) entry which is preliminary data.</text>
</comment>
<sequence>MAHRKNTDPTAQRDAQLLEIAQRQFHLETLETRNWDRLDFHDVAVWAIRAALEEAFEAGCRTGPAETHP</sequence>
<evidence type="ECO:0000259" key="1">
    <source>
        <dbReference type="Pfam" id="PF21841"/>
    </source>
</evidence>
<evidence type="ECO:0000313" key="2">
    <source>
        <dbReference type="EMBL" id="MRH22496.1"/>
    </source>
</evidence>
<dbReference type="Pfam" id="PF21841">
    <property type="entry name" value="DUF6900"/>
    <property type="match status" value="1"/>
</dbReference>
<dbReference type="AlphaFoldDB" id="A0A844B7Z3"/>